<dbReference type="GO" id="GO:0030870">
    <property type="term" value="C:Mre11 complex"/>
    <property type="evidence" value="ECO:0007669"/>
    <property type="project" value="InterPro"/>
</dbReference>
<dbReference type="PANTHER" id="PTHR12162:SF0">
    <property type="entry name" value="NIBRIN"/>
    <property type="match status" value="1"/>
</dbReference>
<dbReference type="GO" id="GO:0000724">
    <property type="term" value="P:double-strand break repair via homologous recombination"/>
    <property type="evidence" value="ECO:0007669"/>
    <property type="project" value="TreeGrafter"/>
</dbReference>
<dbReference type="GO" id="GO:0003684">
    <property type="term" value="F:damaged DNA binding"/>
    <property type="evidence" value="ECO:0007669"/>
    <property type="project" value="TreeGrafter"/>
</dbReference>
<comment type="caution">
    <text evidence="14">The sequence shown here is derived from an EMBL/GenBank/DDBJ whole genome shotgun (WGS) entry which is preliminary data.</text>
</comment>
<dbReference type="Pfam" id="PF08599">
    <property type="entry name" value="Nbs1_C"/>
    <property type="match status" value="1"/>
</dbReference>
<keyword evidence="5" id="KW-0227">DNA damage</keyword>
<evidence type="ECO:0000256" key="4">
    <source>
        <dbReference type="ARBA" id="ARBA00022454"/>
    </source>
</evidence>
<evidence type="ECO:0000256" key="10">
    <source>
        <dbReference type="ARBA" id="ARBA00044757"/>
    </source>
</evidence>
<dbReference type="Gene3D" id="2.60.200.20">
    <property type="match status" value="1"/>
</dbReference>
<feature type="region of interest" description="Disordered" evidence="11">
    <location>
        <begin position="793"/>
        <end position="823"/>
    </location>
</feature>
<gene>
    <name evidence="14" type="ORF">C0Q70_07167</name>
</gene>
<dbReference type="OMA" id="GAESEMI"/>
<keyword evidence="6" id="KW-0234">DNA repair</keyword>
<feature type="compositionally biased region" description="Polar residues" evidence="11">
    <location>
        <begin position="568"/>
        <end position="582"/>
    </location>
</feature>
<dbReference type="PANTHER" id="PTHR12162">
    <property type="entry name" value="NIBRIN-RELATED"/>
    <property type="match status" value="1"/>
</dbReference>
<dbReference type="InterPro" id="IPR008984">
    <property type="entry name" value="SMAD_FHA_dom_sf"/>
</dbReference>
<dbReference type="SMART" id="SM01348">
    <property type="entry name" value="Nbs1_C"/>
    <property type="match status" value="1"/>
</dbReference>
<dbReference type="GO" id="GO:0006979">
    <property type="term" value="P:response to oxidative stress"/>
    <property type="evidence" value="ECO:0007669"/>
    <property type="project" value="InterPro"/>
</dbReference>
<evidence type="ECO:0000256" key="7">
    <source>
        <dbReference type="ARBA" id="ARBA00023242"/>
    </source>
</evidence>
<dbReference type="InterPro" id="IPR040227">
    <property type="entry name" value="Nibrin-rel"/>
</dbReference>
<comment type="similarity">
    <text evidence="10">Belongs to the Nibrin family.</text>
</comment>
<dbReference type="Proteomes" id="UP000245119">
    <property type="component" value="Linkage Group LG4"/>
</dbReference>
<dbReference type="STRING" id="400727.A0A2T7PEA6"/>
<dbReference type="EMBL" id="PZQS01000004">
    <property type="protein sequence ID" value="PVD31749.1"/>
    <property type="molecule type" value="Genomic_DNA"/>
</dbReference>
<dbReference type="GO" id="GO:0020037">
    <property type="term" value="F:heme binding"/>
    <property type="evidence" value="ECO:0007669"/>
    <property type="project" value="InterPro"/>
</dbReference>
<dbReference type="PROSITE" id="PS50006">
    <property type="entry name" value="FHA_DOMAIN"/>
    <property type="match status" value="1"/>
</dbReference>
<dbReference type="InterPro" id="IPR002016">
    <property type="entry name" value="Haem_peroxidase"/>
</dbReference>
<evidence type="ECO:0000256" key="3">
    <source>
        <dbReference type="ARBA" id="ARBA00020013"/>
    </source>
</evidence>
<dbReference type="GO" id="GO:0016605">
    <property type="term" value="C:PML body"/>
    <property type="evidence" value="ECO:0007669"/>
    <property type="project" value="UniProtKB-SubCell"/>
</dbReference>
<dbReference type="Pfam" id="PF16508">
    <property type="entry name" value="NIBRIN_BRCT_II"/>
    <property type="match status" value="1"/>
</dbReference>
<reference evidence="14 15" key="1">
    <citation type="submission" date="2018-04" db="EMBL/GenBank/DDBJ databases">
        <title>The genome of golden apple snail Pomacea canaliculata provides insight into stress tolerance and invasive adaptation.</title>
        <authorList>
            <person name="Liu C."/>
            <person name="Liu B."/>
            <person name="Ren Y."/>
            <person name="Zhang Y."/>
            <person name="Wang H."/>
            <person name="Li S."/>
            <person name="Jiang F."/>
            <person name="Yin L."/>
            <person name="Zhang G."/>
            <person name="Qian W."/>
            <person name="Fan W."/>
        </authorList>
    </citation>
    <scope>NUCLEOTIDE SEQUENCE [LARGE SCALE GENOMIC DNA]</scope>
    <source>
        <strain evidence="14">SZHN2017</strain>
        <tissue evidence="14">Muscle</tissue>
    </source>
</reference>
<sequence length="823" mass="91942">MWYLKSQGSSSLKIALLVGKEYVLGRRDCDILIENDPSVSRKHAILQVMHPQTNLIHVDRRPNLTFRDISKFGTFINNEKISGEVILADGDEIRFGSPHTVYCVIYEPFVVTSSCLDRTGKKEARNIIWQLGGHFVGEWLADCCLLVMSNINVTIKVVCALASQTPIVTPQYLQEFLLSLKGERNTPDPSEFLPCVTERHIKSDVSFLPDRKRSTVFQGTIFYFLSAKQFQKMNVAVTTAGGVPILTDTDESIDLDSFVEERALVMCPSQGDIEDQLKEWVTKVTNLLKKHGKYLIQEAEVGYAVLYSSTCDYCNANKDVSHLLPAPLSSQNLTQAGGQSSQLLISDMKNVPKDKSTVATATVDNDVAKREKQLCTGNMSRLSPAVVDDPLHAGKIRQVKCEPPMLPGYLEFSIPETPDMLTTNQLLQPSQNTVPDSFETHSPDSLISNNNETHDCSAKMAFAECGIKIEKDVSEVNTRYGNDLKSDVSFSRGQKVKTKCQAVSSGAESEMIIEISDDEDETATSKISRKLALFTRKRHPTDSSDEDKQDNPFQHIPKRPKRPKRPNPFSSPHEQKEAQQSGSKNIYGQELITSAVNNINSKGHSSQIIKPPETDSAPSGIRETTARDYLQKTSHQQPENIDPFSQELKPPPHSAYSQQTFESKAVKEKGRIVECGPKSFGVPLLEGFLRAQKTQEHAGDYSRTDKVVSSVGVKIQDLIVRAAGQEIPAFPRLSALGDGMVLWNGHMVRNVKRFCKVLHAGAHQLPRIIGGRDLQEHCAQSKTKMDEWLMEPQQIENEQSQREKEMQELFDWPCSSKPGKRKR</sequence>
<dbReference type="SMART" id="SM00240">
    <property type="entry name" value="FHA"/>
    <property type="match status" value="1"/>
</dbReference>
<evidence type="ECO:0000256" key="2">
    <source>
        <dbReference type="ARBA" id="ARBA00004322"/>
    </source>
</evidence>
<keyword evidence="4" id="KW-0158">Chromosome</keyword>
<dbReference type="GO" id="GO:0004601">
    <property type="term" value="F:peroxidase activity"/>
    <property type="evidence" value="ECO:0007669"/>
    <property type="project" value="InterPro"/>
</dbReference>
<name>A0A2T7PEA6_POMCA</name>
<dbReference type="SUPFAM" id="SSF49879">
    <property type="entry name" value="SMAD/FHA domain"/>
    <property type="match status" value="1"/>
</dbReference>
<dbReference type="GO" id="GO:0005694">
    <property type="term" value="C:chromosome"/>
    <property type="evidence" value="ECO:0007669"/>
    <property type="project" value="UniProtKB-SubCell"/>
</dbReference>
<keyword evidence="9" id="KW-0131">Cell cycle</keyword>
<dbReference type="AlphaFoldDB" id="A0A2T7PEA6"/>
<dbReference type="Gene3D" id="3.40.50.10980">
    <property type="entry name" value="Nibrin, BRCT2 domain"/>
    <property type="match status" value="1"/>
</dbReference>
<feature type="domain" description="FHA" evidence="12">
    <location>
        <begin position="16"/>
        <end position="81"/>
    </location>
</feature>
<dbReference type="InterPro" id="IPR013908">
    <property type="entry name" value="Nibrin_C"/>
</dbReference>
<dbReference type="GO" id="GO:0051321">
    <property type="term" value="P:meiotic cell cycle"/>
    <property type="evidence" value="ECO:0007669"/>
    <property type="project" value="UniProtKB-KW"/>
</dbReference>
<dbReference type="Gene3D" id="3.40.50.10190">
    <property type="entry name" value="BRCT domain"/>
    <property type="match status" value="1"/>
</dbReference>
<dbReference type="Pfam" id="PF00498">
    <property type="entry name" value="FHA"/>
    <property type="match status" value="1"/>
</dbReference>
<feature type="region of interest" description="Disordered" evidence="11">
    <location>
        <begin position="632"/>
        <end position="663"/>
    </location>
</feature>
<dbReference type="CDD" id="cd22667">
    <property type="entry name" value="FHA_NBN"/>
    <property type="match status" value="1"/>
</dbReference>
<accession>A0A2T7PEA6</accession>
<protein>
    <recommendedName>
        <fullName evidence="3">Nibrin</fullName>
    </recommendedName>
</protein>
<keyword evidence="8" id="KW-0469">Meiosis</keyword>
<evidence type="ECO:0000313" key="15">
    <source>
        <dbReference type="Proteomes" id="UP000245119"/>
    </source>
</evidence>
<dbReference type="FunFam" id="3.40.50.10980:FF:000001">
    <property type="entry name" value="Nibrin"/>
    <property type="match status" value="1"/>
</dbReference>
<evidence type="ECO:0000259" key="12">
    <source>
        <dbReference type="PROSITE" id="PS50006"/>
    </source>
</evidence>
<dbReference type="PROSITE" id="PS50873">
    <property type="entry name" value="PEROXIDASE_4"/>
    <property type="match status" value="1"/>
</dbReference>
<dbReference type="SUPFAM" id="SSF52113">
    <property type="entry name" value="BRCT domain"/>
    <property type="match status" value="1"/>
</dbReference>
<dbReference type="OrthoDB" id="552194at2759"/>
<evidence type="ECO:0000256" key="8">
    <source>
        <dbReference type="ARBA" id="ARBA00023254"/>
    </source>
</evidence>
<feature type="compositionally biased region" description="Basic residues" evidence="11">
    <location>
        <begin position="556"/>
        <end position="565"/>
    </location>
</feature>
<feature type="region of interest" description="Disordered" evidence="11">
    <location>
        <begin position="536"/>
        <end position="582"/>
    </location>
</feature>
<dbReference type="CDD" id="cd17741">
    <property type="entry name" value="BRCT_nibrin"/>
    <property type="match status" value="1"/>
</dbReference>
<dbReference type="InterPro" id="IPR043014">
    <property type="entry name" value="Nibrin_BRCT2_sf"/>
</dbReference>
<organism evidence="14 15">
    <name type="scientific">Pomacea canaliculata</name>
    <name type="common">Golden apple snail</name>
    <dbReference type="NCBI Taxonomy" id="400727"/>
    <lineage>
        <taxon>Eukaryota</taxon>
        <taxon>Metazoa</taxon>
        <taxon>Spiralia</taxon>
        <taxon>Lophotrochozoa</taxon>
        <taxon>Mollusca</taxon>
        <taxon>Gastropoda</taxon>
        <taxon>Caenogastropoda</taxon>
        <taxon>Architaenioglossa</taxon>
        <taxon>Ampullarioidea</taxon>
        <taxon>Ampullariidae</taxon>
        <taxon>Pomacea</taxon>
    </lineage>
</organism>
<proteinExistence type="inferred from homology"/>
<evidence type="ECO:0000256" key="9">
    <source>
        <dbReference type="ARBA" id="ARBA00023306"/>
    </source>
</evidence>
<dbReference type="InterPro" id="IPR000253">
    <property type="entry name" value="FHA_dom"/>
</dbReference>
<dbReference type="GO" id="GO:0007095">
    <property type="term" value="P:mitotic G2 DNA damage checkpoint signaling"/>
    <property type="evidence" value="ECO:0007669"/>
    <property type="project" value="InterPro"/>
</dbReference>
<dbReference type="InterPro" id="IPR032429">
    <property type="entry name" value="Nibrin_BRCT2"/>
</dbReference>
<evidence type="ECO:0000313" key="14">
    <source>
        <dbReference type="EMBL" id="PVD31749.1"/>
    </source>
</evidence>
<feature type="domain" description="Plant heme peroxidase family profile" evidence="13">
    <location>
        <begin position="204"/>
        <end position="504"/>
    </location>
</feature>
<keyword evidence="15" id="KW-1185">Reference proteome</keyword>
<evidence type="ECO:0000256" key="5">
    <source>
        <dbReference type="ARBA" id="ARBA00022763"/>
    </source>
</evidence>
<comment type="subcellular location">
    <subcellularLocation>
        <location evidence="1">Chromosome</location>
    </subcellularLocation>
    <subcellularLocation>
        <location evidence="2">Nucleus</location>
        <location evidence="2">PML body</location>
    </subcellularLocation>
</comment>
<evidence type="ECO:0000256" key="11">
    <source>
        <dbReference type="SAM" id="MobiDB-lite"/>
    </source>
</evidence>
<evidence type="ECO:0000259" key="13">
    <source>
        <dbReference type="PROSITE" id="PS50873"/>
    </source>
</evidence>
<keyword evidence="7" id="KW-0539">Nucleus</keyword>
<dbReference type="InterPro" id="IPR036420">
    <property type="entry name" value="BRCT_dom_sf"/>
</dbReference>
<dbReference type="FunFam" id="2.60.200.20:FF:000017">
    <property type="entry name" value="Nibrin"/>
    <property type="match status" value="1"/>
</dbReference>
<evidence type="ECO:0000256" key="1">
    <source>
        <dbReference type="ARBA" id="ARBA00004286"/>
    </source>
</evidence>
<evidence type="ECO:0000256" key="6">
    <source>
        <dbReference type="ARBA" id="ARBA00023204"/>
    </source>
</evidence>